<evidence type="ECO:0000256" key="1">
    <source>
        <dbReference type="ARBA" id="ARBA00001973"/>
    </source>
</evidence>
<dbReference type="PANTHER" id="PTHR11474:SF126">
    <property type="entry name" value="TYROSINASE-LIKE PROTEIN TYR-1-RELATED"/>
    <property type="match status" value="1"/>
</dbReference>
<sequence length="343" mass="37534">MAVVRRDILLDDDARKAYIRGIKLLKHEPTTLRTNQFGIPGPSRPVRTYDLFVIWHVIAMNTPVPPGGSPSNRNAAHAGPVFLPWHRVMLGWLEVHLQRVLGDPNFGLPYWDWARDGTPSAPATAPNPAASALWRNTPDGFGGQGTPIPGGAFFFDPADPTSFRVRISTSSSGALQQVVERGVRRRFGSATFGSSILPSNADITAAFDTVADPTLASYDEAPFNVSSRGFRNRLEGFIGTGLHNQVHRWVGGGRDMSLASSPNDPVFFVHHCNVDRVWEGWMRRHGRVYQPDMTAPASLLGHRIDDPLVSPFAPSSTSSTPSTPATPRSVLDMTDTYTYDVLP</sequence>
<evidence type="ECO:0000256" key="4">
    <source>
        <dbReference type="ARBA" id="ARBA00023008"/>
    </source>
</evidence>
<comment type="similarity">
    <text evidence="2">Belongs to the tyrosinase family.</text>
</comment>
<dbReference type="RefSeq" id="WP_011434706.1">
    <property type="nucleotide sequence ID" value="NC_007777.1"/>
</dbReference>
<dbReference type="PROSITE" id="PS00498">
    <property type="entry name" value="TYROSINASE_2"/>
    <property type="match status" value="1"/>
</dbReference>
<dbReference type="PANTHER" id="PTHR11474">
    <property type="entry name" value="TYROSINASE FAMILY MEMBER"/>
    <property type="match status" value="1"/>
</dbReference>
<dbReference type="InterPro" id="IPR002227">
    <property type="entry name" value="Tyrosinase_Cu-bd"/>
</dbReference>
<dbReference type="InterPro" id="IPR008922">
    <property type="entry name" value="Di-copper_centre_dom_sf"/>
</dbReference>
<dbReference type="PhylomeDB" id="Q2JGG6"/>
<reference evidence="8 9" key="1">
    <citation type="journal article" date="2007" name="Genome Res.">
        <title>Genome characteristics of facultatively symbiotic Frankia sp. strains reflect host range and host plant biogeography.</title>
        <authorList>
            <person name="Normand P."/>
            <person name="Lapierre P."/>
            <person name="Tisa L.S."/>
            <person name="Gogarten J.P."/>
            <person name="Alloisio N."/>
            <person name="Bagnarol E."/>
            <person name="Bassi C.A."/>
            <person name="Berry A.M."/>
            <person name="Bickhart D.M."/>
            <person name="Choisne N."/>
            <person name="Couloux A."/>
            <person name="Cournoyer B."/>
            <person name="Cruveiller S."/>
            <person name="Daubin V."/>
            <person name="Demange N."/>
            <person name="Francino M.P."/>
            <person name="Goltsman E."/>
            <person name="Huang Y."/>
            <person name="Kopp O.R."/>
            <person name="Labarre L."/>
            <person name="Lapidus A."/>
            <person name="Lavire C."/>
            <person name="Marechal J."/>
            <person name="Martinez M."/>
            <person name="Mastronunzio J.E."/>
            <person name="Mullin B.C."/>
            <person name="Niemann J."/>
            <person name="Pujic P."/>
            <person name="Rawnsley T."/>
            <person name="Rouy Z."/>
            <person name="Schenowitz C."/>
            <person name="Sellstedt A."/>
            <person name="Tavares F."/>
            <person name="Tomkins J.P."/>
            <person name="Vallenet D."/>
            <person name="Valverde C."/>
            <person name="Wall L.G."/>
            <person name="Wang Y."/>
            <person name="Medigue C."/>
            <person name="Benson D.R."/>
        </authorList>
    </citation>
    <scope>NUCLEOTIDE SEQUENCE [LARGE SCALE GENOMIC DNA]</scope>
    <source>
        <strain evidence="9">DSM 45818 / CECT 9043 / CcI3</strain>
    </source>
</reference>
<dbReference type="InterPro" id="IPR050316">
    <property type="entry name" value="Tyrosinase/Hemocyanin"/>
</dbReference>
<keyword evidence="4" id="KW-0186">Copper</keyword>
<protein>
    <submittedName>
        <fullName evidence="8">Tyrosinase</fullName>
    </submittedName>
</protein>
<evidence type="ECO:0000313" key="8">
    <source>
        <dbReference type="EMBL" id="ABD09626.1"/>
    </source>
</evidence>
<dbReference type="OrthoDB" id="2874181at2"/>
<proteinExistence type="inferred from homology"/>
<dbReference type="Gene3D" id="1.10.1280.10">
    <property type="entry name" value="Di-copper center containing domain from catechol oxidase"/>
    <property type="match status" value="1"/>
</dbReference>
<name>Q2JGG6_FRACC</name>
<dbReference type="GO" id="GO:0046872">
    <property type="term" value="F:metal ion binding"/>
    <property type="evidence" value="ECO:0007669"/>
    <property type="project" value="UniProtKB-KW"/>
</dbReference>
<dbReference type="Proteomes" id="UP000001937">
    <property type="component" value="Chromosome"/>
</dbReference>
<dbReference type="SUPFAM" id="SSF48056">
    <property type="entry name" value="Di-copper centre-containing domain"/>
    <property type="match status" value="1"/>
</dbReference>
<evidence type="ECO:0000259" key="6">
    <source>
        <dbReference type="PROSITE" id="PS00497"/>
    </source>
</evidence>
<feature type="domain" description="Tyrosinase copper-binding" evidence="7">
    <location>
        <begin position="264"/>
        <end position="275"/>
    </location>
</feature>
<keyword evidence="9" id="KW-1185">Reference proteome</keyword>
<dbReference type="EMBL" id="CP000249">
    <property type="protein sequence ID" value="ABD09626.1"/>
    <property type="molecule type" value="Genomic_DNA"/>
</dbReference>
<evidence type="ECO:0000313" key="9">
    <source>
        <dbReference type="Proteomes" id="UP000001937"/>
    </source>
</evidence>
<dbReference type="eggNOG" id="COG2304">
    <property type="taxonomic scope" value="Bacteria"/>
</dbReference>
<keyword evidence="3" id="KW-0479">Metal-binding</keyword>
<evidence type="ECO:0000256" key="5">
    <source>
        <dbReference type="SAM" id="MobiDB-lite"/>
    </source>
</evidence>
<gene>
    <name evidence="8" type="ordered locus">Francci3_0237</name>
</gene>
<dbReference type="HOGENOM" id="CLU_035914_3_0_11"/>
<accession>Q2JGG6</accession>
<evidence type="ECO:0000256" key="3">
    <source>
        <dbReference type="ARBA" id="ARBA00022723"/>
    </source>
</evidence>
<evidence type="ECO:0000259" key="7">
    <source>
        <dbReference type="PROSITE" id="PS00498"/>
    </source>
</evidence>
<comment type="cofactor">
    <cofactor evidence="1">
        <name>Cu(2+)</name>
        <dbReference type="ChEBI" id="CHEBI:29036"/>
    </cofactor>
</comment>
<feature type="domain" description="Tyrosinase copper-binding" evidence="6">
    <location>
        <begin position="77"/>
        <end position="94"/>
    </location>
</feature>
<dbReference type="Pfam" id="PF00264">
    <property type="entry name" value="Tyrosinase"/>
    <property type="match status" value="1"/>
</dbReference>
<dbReference type="PROSITE" id="PS00497">
    <property type="entry name" value="TYROSINASE_1"/>
    <property type="match status" value="1"/>
</dbReference>
<dbReference type="GO" id="GO:0016491">
    <property type="term" value="F:oxidoreductase activity"/>
    <property type="evidence" value="ECO:0007669"/>
    <property type="project" value="InterPro"/>
</dbReference>
<feature type="region of interest" description="Disordered" evidence="5">
    <location>
        <begin position="310"/>
        <end position="330"/>
    </location>
</feature>
<dbReference type="AlphaFoldDB" id="Q2JGG6"/>
<dbReference type="STRING" id="106370.Francci3_0237"/>
<dbReference type="PRINTS" id="PR00092">
    <property type="entry name" value="TYROSINASE"/>
</dbReference>
<feature type="compositionally biased region" description="Low complexity" evidence="5">
    <location>
        <begin position="310"/>
        <end position="327"/>
    </location>
</feature>
<dbReference type="KEGG" id="fra:Francci3_0237"/>
<organism evidence="8 9">
    <name type="scientific">Frankia casuarinae (strain DSM 45818 / CECT 9043 / HFP020203 / CcI3)</name>
    <dbReference type="NCBI Taxonomy" id="106370"/>
    <lineage>
        <taxon>Bacteria</taxon>
        <taxon>Bacillati</taxon>
        <taxon>Actinomycetota</taxon>
        <taxon>Actinomycetes</taxon>
        <taxon>Frankiales</taxon>
        <taxon>Frankiaceae</taxon>
        <taxon>Frankia</taxon>
    </lineage>
</organism>
<evidence type="ECO:0000256" key="2">
    <source>
        <dbReference type="ARBA" id="ARBA00009928"/>
    </source>
</evidence>